<protein>
    <submittedName>
        <fullName evidence="1">Uncharacterized protein</fullName>
    </submittedName>
</protein>
<evidence type="ECO:0000313" key="1">
    <source>
        <dbReference type="EMBL" id="CDR15555.1"/>
    </source>
</evidence>
<dbReference type="EMBL" id="LK022848">
    <property type="protein sequence ID" value="CDR15555.1"/>
    <property type="molecule type" value="Genomic_DNA"/>
</dbReference>
<organism evidence="1">
    <name type="scientific">Streptomyces iranensis</name>
    <dbReference type="NCBI Taxonomy" id="576784"/>
    <lineage>
        <taxon>Bacteria</taxon>
        <taxon>Bacillati</taxon>
        <taxon>Actinomycetota</taxon>
        <taxon>Actinomycetes</taxon>
        <taxon>Kitasatosporales</taxon>
        <taxon>Streptomycetaceae</taxon>
        <taxon>Streptomyces</taxon>
        <taxon>Streptomyces violaceusniger group</taxon>
    </lineage>
</organism>
<proteinExistence type="predicted"/>
<gene>
    <name evidence="1" type="ORF">SIRAN8730</name>
</gene>
<name>A0A061A2W7_9ACTN</name>
<accession>A0A061A2W7</accession>
<reference evidence="1" key="1">
    <citation type="submission" date="2014-05" db="EMBL/GenBank/DDBJ databases">
        <authorList>
            <person name="Horn Fabian"/>
        </authorList>
    </citation>
    <scope>NUCLEOTIDE SEQUENCE</scope>
</reference>
<dbReference type="AlphaFoldDB" id="A0A061A2W7"/>
<dbReference type="HOGENOM" id="CLU_3405737_0_0_11"/>
<sequence>MTRRQLTGADRALHTGRDLGCATTYDRIFS</sequence>